<dbReference type="Proteomes" id="UP000748756">
    <property type="component" value="Unassembled WGS sequence"/>
</dbReference>
<reference evidence="1" key="1">
    <citation type="journal article" date="2020" name="Fungal Divers.">
        <title>Resolving the Mortierellaceae phylogeny through synthesis of multi-gene phylogenetics and phylogenomics.</title>
        <authorList>
            <person name="Vandepol N."/>
            <person name="Liber J."/>
            <person name="Desiro A."/>
            <person name="Na H."/>
            <person name="Kennedy M."/>
            <person name="Barry K."/>
            <person name="Grigoriev I.V."/>
            <person name="Miller A.N."/>
            <person name="O'Donnell K."/>
            <person name="Stajich J.E."/>
            <person name="Bonito G."/>
        </authorList>
    </citation>
    <scope>NUCLEOTIDE SEQUENCE</scope>
    <source>
        <strain evidence="1">NRRL 6426</strain>
    </source>
</reference>
<accession>A0A9P5RK96</accession>
<protein>
    <submittedName>
        <fullName evidence="1">Uncharacterized protein</fullName>
    </submittedName>
</protein>
<dbReference type="EMBL" id="JAAAUQ010001842">
    <property type="protein sequence ID" value="KAF9132327.1"/>
    <property type="molecule type" value="Genomic_DNA"/>
</dbReference>
<gene>
    <name evidence="1" type="ORF">BG015_003728</name>
</gene>
<sequence length="233" mass="26337">PLLCSALNGIWFVGKVTLECLDAKEIHRAMSKEYRISDYPEIGALTPQVEEILQFGTEQEISEAIDELYTLPDEPRRDLQDGEQTFVNRVLQPFLSVTFSARGNKVLRGDIEHDSASEDKGGHRHGVRSDFFVVLPIPRLDLSFVSLVGEVKPPEKTQSAQLELKDQWKLFRMMKSEIDSQIKKGIQDPVVWGCQVFGYDIAFYVMDQRISLINCLMKVFAGTLPKSVEDVSG</sequence>
<dbReference type="OrthoDB" id="2370284at2759"/>
<name>A0A9P5RK96_9FUNG</name>
<keyword evidence="2" id="KW-1185">Reference proteome</keyword>
<dbReference type="AlphaFoldDB" id="A0A9P5RK96"/>
<proteinExistence type="predicted"/>
<organism evidence="1 2">
    <name type="scientific">Linnemannia schmuckeri</name>
    <dbReference type="NCBI Taxonomy" id="64567"/>
    <lineage>
        <taxon>Eukaryota</taxon>
        <taxon>Fungi</taxon>
        <taxon>Fungi incertae sedis</taxon>
        <taxon>Mucoromycota</taxon>
        <taxon>Mortierellomycotina</taxon>
        <taxon>Mortierellomycetes</taxon>
        <taxon>Mortierellales</taxon>
        <taxon>Mortierellaceae</taxon>
        <taxon>Linnemannia</taxon>
    </lineage>
</organism>
<evidence type="ECO:0000313" key="1">
    <source>
        <dbReference type="EMBL" id="KAF9132327.1"/>
    </source>
</evidence>
<feature type="non-terminal residue" evidence="1">
    <location>
        <position position="1"/>
    </location>
</feature>
<evidence type="ECO:0000313" key="2">
    <source>
        <dbReference type="Proteomes" id="UP000748756"/>
    </source>
</evidence>
<comment type="caution">
    <text evidence="1">The sequence shown here is derived from an EMBL/GenBank/DDBJ whole genome shotgun (WGS) entry which is preliminary data.</text>
</comment>
<feature type="non-terminal residue" evidence="1">
    <location>
        <position position="233"/>
    </location>
</feature>